<gene>
    <name evidence="2" type="ORF">QYB97_06760</name>
</gene>
<keyword evidence="3" id="KW-1185">Reference proteome</keyword>
<evidence type="ECO:0000313" key="2">
    <source>
        <dbReference type="EMBL" id="MDN4524167.1"/>
    </source>
</evidence>
<sequence length="666" mass="78407">MGLTKTFGEKVNNTPVLTNGYCTFNGTKSINDRKKKLNKKYYVYNQESGKVVELAEHEPLTVLQSMNLRSIRTKQGNAIQEKIIFYVDSKRKLAFVKTRQKQFGKYIDKIEKTPALRGTVLLVLFHFLFFGIMRFQNYSFRQTFLSFGYDKSVNVKLNFIFPKTIREKFAFKTGKITMLFHAYWCWIPVKMLYQHYLETSSINIPVYIKLEHEEHSYWYNLKSASKHNYDKKHYLYNTLSCRLRKMNSELFVRKSITGQYVIVVTSILSKWIAIKELFAFLLHLIISNKEKYDIYFEKFSMGASESAFELFKYAYNKGDVCLYILDKDHVKFQELKKKYGKSVVAKNSFLAFLYIFLARSFLSSDLVSHIQRRLYDNDYLVKRKVLNTNKKIMLQHGPCMATNIFERGYFNRKVPIAPDYMLVNSKFEKDLFLKNTSYTEKEIMVTGLPNLDLYVQEQNNQKKEVTFMLTWRPWDLTGSIEAGSYLDRYLSFIELIRKEPFYLDKKVNVVLHPKSKIILQEQFPDIYKKYEPYFFVGDIKDALLSSKVVISDYSSITFYAYAGGSNVIFYWEDKELAEKEYGSPNTLQKNIVFGDIVEEFNELNSKIIENYARPQLSFHKAQFAKLMECTDGQNTKNTYDFIHKNIFNELSSPNDIELSSEQSFSA</sequence>
<accession>A0ABT8HTQ7</accession>
<reference evidence="2" key="1">
    <citation type="submission" date="2023-07" db="EMBL/GenBank/DDBJ databases">
        <title>Fictibacillus sp. isolated from freshwater pond.</title>
        <authorList>
            <person name="Kirdat K."/>
            <person name="Bhat A."/>
            <person name="Mourya A."/>
            <person name="Yadav A."/>
        </authorList>
    </citation>
    <scope>NUCLEOTIDE SEQUENCE</scope>
    <source>
        <strain evidence="2">NE201</strain>
    </source>
</reference>
<keyword evidence="1" id="KW-1133">Transmembrane helix</keyword>
<protein>
    <submittedName>
        <fullName evidence="2">CDP-glycerol glycerophosphotransferase family protein</fullName>
    </submittedName>
</protein>
<dbReference type="Pfam" id="PF04464">
    <property type="entry name" value="Glyphos_transf"/>
    <property type="match status" value="1"/>
</dbReference>
<dbReference type="EMBL" id="JAUHTR010000002">
    <property type="protein sequence ID" value="MDN4524167.1"/>
    <property type="molecule type" value="Genomic_DNA"/>
</dbReference>
<evidence type="ECO:0000313" key="3">
    <source>
        <dbReference type="Proteomes" id="UP001172721"/>
    </source>
</evidence>
<dbReference type="Proteomes" id="UP001172721">
    <property type="component" value="Unassembled WGS sequence"/>
</dbReference>
<dbReference type="RefSeq" id="WP_301165215.1">
    <property type="nucleotide sequence ID" value="NZ_JAUHTR010000002.1"/>
</dbReference>
<proteinExistence type="predicted"/>
<organism evidence="2 3">
    <name type="scientific">Fictibacillus fluitans</name>
    <dbReference type="NCBI Taxonomy" id="3058422"/>
    <lineage>
        <taxon>Bacteria</taxon>
        <taxon>Bacillati</taxon>
        <taxon>Bacillota</taxon>
        <taxon>Bacilli</taxon>
        <taxon>Bacillales</taxon>
        <taxon>Fictibacillaceae</taxon>
        <taxon>Fictibacillus</taxon>
    </lineage>
</organism>
<dbReference type="InterPro" id="IPR007554">
    <property type="entry name" value="Glycerophosphate_synth"/>
</dbReference>
<dbReference type="InterPro" id="IPR043148">
    <property type="entry name" value="TagF_C"/>
</dbReference>
<evidence type="ECO:0000256" key="1">
    <source>
        <dbReference type="SAM" id="Phobius"/>
    </source>
</evidence>
<dbReference type="Gene3D" id="3.40.50.12580">
    <property type="match status" value="1"/>
</dbReference>
<name>A0ABT8HTQ7_9BACL</name>
<keyword evidence="1" id="KW-0812">Transmembrane</keyword>
<keyword evidence="1" id="KW-0472">Membrane</keyword>
<comment type="caution">
    <text evidence="2">The sequence shown here is derived from an EMBL/GenBank/DDBJ whole genome shotgun (WGS) entry which is preliminary data.</text>
</comment>
<feature type="transmembrane region" description="Helical" evidence="1">
    <location>
        <begin position="115"/>
        <end position="135"/>
    </location>
</feature>